<dbReference type="Pfam" id="PF01047">
    <property type="entry name" value="MarR"/>
    <property type="match status" value="1"/>
</dbReference>
<dbReference type="InterPro" id="IPR000835">
    <property type="entry name" value="HTH_MarR-typ"/>
</dbReference>
<dbReference type="SMART" id="SM00347">
    <property type="entry name" value="HTH_MARR"/>
    <property type="match status" value="1"/>
</dbReference>
<keyword evidence="3" id="KW-0804">Transcription</keyword>
<dbReference type="KEGG" id="tmo:TMO_b0484"/>
<protein>
    <submittedName>
        <fullName evidence="5">Transcriptional regulator, MarR family</fullName>
    </submittedName>
</protein>
<evidence type="ECO:0000313" key="5">
    <source>
        <dbReference type="EMBL" id="AFK56492.1"/>
    </source>
</evidence>
<evidence type="ECO:0000256" key="1">
    <source>
        <dbReference type="ARBA" id="ARBA00023015"/>
    </source>
</evidence>
<keyword evidence="2" id="KW-0238">DNA-binding</keyword>
<accession>I3TUQ4</accession>
<sequence length="199" mass="20654">MTDFDDLTAAPSEQIADALERLAAACRAVARDRDAAAGLAPLQAQLLTLLARRGPSRVGALAHLAGLRQPTVSDALRPLEARGLILRQPLADDGRAVAVSLTAAGATLAAVITRPPAALVDAAATLPSDRAPELLGDLITMIHALQQAGVIAPQRLCVTCAHFRRNAGPDTVRPHVCALVGAPLGLRHLRVDCPEHLAA</sequence>
<dbReference type="GO" id="GO:0003677">
    <property type="term" value="F:DNA binding"/>
    <property type="evidence" value="ECO:0007669"/>
    <property type="project" value="UniProtKB-KW"/>
</dbReference>
<dbReference type="InterPro" id="IPR039422">
    <property type="entry name" value="MarR/SlyA-like"/>
</dbReference>
<dbReference type="EMBL" id="CP003238">
    <property type="protein sequence ID" value="AFK56492.1"/>
    <property type="molecule type" value="Genomic_DNA"/>
</dbReference>
<name>I3TUQ4_TISMK</name>
<organism evidence="5 6">
    <name type="scientific">Tistrella mobilis (strain KA081020-065)</name>
    <dbReference type="NCBI Taxonomy" id="1110502"/>
    <lineage>
        <taxon>Bacteria</taxon>
        <taxon>Pseudomonadati</taxon>
        <taxon>Pseudomonadota</taxon>
        <taxon>Alphaproteobacteria</taxon>
        <taxon>Geminicoccales</taxon>
        <taxon>Geminicoccaceae</taxon>
        <taxon>Tistrella</taxon>
    </lineage>
</organism>
<feature type="domain" description="HTH marR-type" evidence="4">
    <location>
        <begin position="12"/>
        <end position="144"/>
    </location>
</feature>
<keyword evidence="5" id="KW-0614">Plasmid</keyword>
<evidence type="ECO:0000313" key="6">
    <source>
        <dbReference type="Proteomes" id="UP000005258"/>
    </source>
</evidence>
<dbReference type="PROSITE" id="PS50995">
    <property type="entry name" value="HTH_MARR_2"/>
    <property type="match status" value="1"/>
</dbReference>
<proteinExistence type="predicted"/>
<dbReference type="Gene3D" id="1.10.10.10">
    <property type="entry name" value="Winged helix-like DNA-binding domain superfamily/Winged helix DNA-binding domain"/>
    <property type="match status" value="1"/>
</dbReference>
<dbReference type="Proteomes" id="UP000005258">
    <property type="component" value="Plasmid pTM2"/>
</dbReference>
<dbReference type="AlphaFoldDB" id="I3TUQ4"/>
<evidence type="ECO:0000256" key="2">
    <source>
        <dbReference type="ARBA" id="ARBA00023125"/>
    </source>
</evidence>
<reference evidence="5 6" key="1">
    <citation type="journal article" date="2012" name="J. Am. Chem. Soc.">
        <title>Bacterial biosynthesis and maturation of the didemnin anti-cancer agents.</title>
        <authorList>
            <person name="Xu Y."/>
            <person name="Kersten R.D."/>
            <person name="Nam S.J."/>
            <person name="Lu L."/>
            <person name="Al-Suwailem A.M."/>
            <person name="Zheng H."/>
            <person name="Fenical W."/>
            <person name="Dorrestein P.C."/>
            <person name="Moore B.S."/>
            <person name="Qian P.Y."/>
        </authorList>
    </citation>
    <scope>NUCLEOTIDE SEQUENCE [LARGE SCALE GENOMIC DNA]</scope>
    <source>
        <strain evidence="5 6">KA081020-065</strain>
    </source>
</reference>
<evidence type="ECO:0000256" key="3">
    <source>
        <dbReference type="ARBA" id="ARBA00023163"/>
    </source>
</evidence>
<gene>
    <name evidence="5" type="ordered locus">TMO_b0484</name>
</gene>
<dbReference type="GO" id="GO:0006950">
    <property type="term" value="P:response to stress"/>
    <property type="evidence" value="ECO:0007669"/>
    <property type="project" value="TreeGrafter"/>
</dbReference>
<dbReference type="RefSeq" id="WP_014753244.1">
    <property type="nucleotide sequence ID" value="NC_017966.1"/>
</dbReference>
<dbReference type="PROSITE" id="PS01117">
    <property type="entry name" value="HTH_MARR_1"/>
    <property type="match status" value="1"/>
</dbReference>
<dbReference type="InterPro" id="IPR036390">
    <property type="entry name" value="WH_DNA-bd_sf"/>
</dbReference>
<dbReference type="PANTHER" id="PTHR33164:SF43">
    <property type="entry name" value="HTH-TYPE TRANSCRIPTIONAL REPRESSOR YETL"/>
    <property type="match status" value="1"/>
</dbReference>
<keyword evidence="1" id="KW-0805">Transcription regulation</keyword>
<dbReference type="InterPro" id="IPR023187">
    <property type="entry name" value="Tscrpt_reg_MarR-type_CS"/>
</dbReference>
<dbReference type="GO" id="GO:0003700">
    <property type="term" value="F:DNA-binding transcription factor activity"/>
    <property type="evidence" value="ECO:0007669"/>
    <property type="project" value="InterPro"/>
</dbReference>
<dbReference type="PANTHER" id="PTHR33164">
    <property type="entry name" value="TRANSCRIPTIONAL REGULATOR, MARR FAMILY"/>
    <property type="match status" value="1"/>
</dbReference>
<keyword evidence="6" id="KW-1185">Reference proteome</keyword>
<evidence type="ECO:0000259" key="4">
    <source>
        <dbReference type="PROSITE" id="PS50995"/>
    </source>
</evidence>
<dbReference type="HOGENOM" id="CLU_089893_0_0_5"/>
<geneLocation type="plasmid" evidence="5 6">
    <name>pTM2</name>
</geneLocation>
<dbReference type="InterPro" id="IPR036388">
    <property type="entry name" value="WH-like_DNA-bd_sf"/>
</dbReference>
<dbReference type="SUPFAM" id="SSF46785">
    <property type="entry name" value="Winged helix' DNA-binding domain"/>
    <property type="match status" value="1"/>
</dbReference>